<reference evidence="3 4" key="1">
    <citation type="journal article" date="2007" name="Photosyn. Res.">
        <title>Complete nucleotide sequence of the freshwater unicellular cyanobacterium Synechococcus elongatus PCC 6301 chromosome: gene content and organization.</title>
        <authorList>
            <person name="Sugita C."/>
            <person name="Ogata K."/>
            <person name="Shikata M."/>
            <person name="Jikuya H."/>
            <person name="Takano J."/>
            <person name="Furumichi M."/>
            <person name="Kanehisa M."/>
            <person name="Omata T."/>
            <person name="Sugiura M."/>
            <person name="Sugita M."/>
        </authorList>
    </citation>
    <scope>NUCLEOTIDE SEQUENCE [LARGE SCALE GENOMIC DNA]</scope>
    <source>
        <strain evidence="4">ATCC 27144 / PCC 6301 / SAUG 1402/1</strain>
    </source>
</reference>
<feature type="transmembrane region" description="Helical" evidence="2">
    <location>
        <begin position="57"/>
        <end position="77"/>
    </location>
</feature>
<feature type="transmembrane region" description="Helical" evidence="2">
    <location>
        <begin position="222"/>
        <end position="240"/>
    </location>
</feature>
<dbReference type="Proteomes" id="UP000001175">
    <property type="component" value="Chromosome"/>
</dbReference>
<keyword evidence="1" id="KW-0175">Coiled coil</keyword>
<evidence type="ECO:0000256" key="2">
    <source>
        <dbReference type="SAM" id="Phobius"/>
    </source>
</evidence>
<dbReference type="EMBL" id="AP008231">
    <property type="protein sequence ID" value="BAD78474.1"/>
    <property type="molecule type" value="Genomic_DNA"/>
</dbReference>
<keyword evidence="2" id="KW-0472">Membrane</keyword>
<keyword evidence="2" id="KW-0812">Transmembrane</keyword>
<feature type="transmembrane region" description="Helical" evidence="2">
    <location>
        <begin position="89"/>
        <end position="110"/>
    </location>
</feature>
<proteinExistence type="predicted"/>
<organism evidence="3 4">
    <name type="scientific">Synechococcus sp. (strain ATCC 27144 / PCC 6301 / SAUG 1402/1)</name>
    <name type="common">Anacystis nidulans</name>
    <dbReference type="NCBI Taxonomy" id="269084"/>
    <lineage>
        <taxon>Bacteria</taxon>
        <taxon>Bacillati</taxon>
        <taxon>Cyanobacteriota</taxon>
        <taxon>Cyanophyceae</taxon>
        <taxon>Synechococcales</taxon>
        <taxon>Synechococcaceae</taxon>
        <taxon>Synechococcus</taxon>
    </lineage>
</organism>
<feature type="transmembrane region" description="Helical" evidence="2">
    <location>
        <begin position="12"/>
        <end position="37"/>
    </location>
</feature>
<keyword evidence="2" id="KW-1133">Transmembrane helix</keyword>
<feature type="coiled-coil region" evidence="1">
    <location>
        <begin position="114"/>
        <end position="141"/>
    </location>
</feature>
<dbReference type="KEGG" id="syc:syc0284_d"/>
<gene>
    <name evidence="3" type="ordered locus">syc0284_d</name>
</gene>
<name>A0A0H3JZI8_SYNP6</name>
<dbReference type="InterPro" id="IPR047709">
    <property type="entry name" value="HpsJ-like"/>
</dbReference>
<dbReference type="AlphaFoldDB" id="A0A0H3JZI8"/>
<accession>A0A0H3JZI8</accession>
<dbReference type="RefSeq" id="WP_011242598.1">
    <property type="nucleotide sequence ID" value="NC_006576.1"/>
</dbReference>
<evidence type="ECO:0000313" key="4">
    <source>
        <dbReference type="Proteomes" id="UP000001175"/>
    </source>
</evidence>
<evidence type="ECO:0000313" key="3">
    <source>
        <dbReference type="EMBL" id="BAD78474.1"/>
    </source>
</evidence>
<sequence length="259" mass="28560">MTDGLRTPPTFVAFCLRLSGLLIVVAGILGLLLRLLAASWSELTWRASFLAEFADRGVIPLIGLAPFIFGWGLDGLSGRSGGRWQQVRLPLFAVIALLGALYLAVVPLYWNDSSAAGREARQNLNNQVAQTEAEINNRYQTQESVLAQLLASPDQIAELERAIAANPNATIPDFLKKNAADLRNNPEKVRQALRNEQKQELDRVQAEQQRQERQLSSELTRSQVRIALNALLLAIAYLWLGNAGLRLPQRSTAQPEADA</sequence>
<protein>
    <submittedName>
        <fullName evidence="3">Uncharacterized protein</fullName>
    </submittedName>
</protein>
<feature type="coiled-coil region" evidence="1">
    <location>
        <begin position="189"/>
        <end position="221"/>
    </location>
</feature>
<dbReference type="eggNOG" id="COG3206">
    <property type="taxonomic scope" value="Bacteria"/>
</dbReference>
<dbReference type="NCBIfam" id="NF038305">
    <property type="entry name" value="HpsJ_fam"/>
    <property type="match status" value="1"/>
</dbReference>
<evidence type="ECO:0000256" key="1">
    <source>
        <dbReference type="SAM" id="Coils"/>
    </source>
</evidence>